<evidence type="ECO:0000256" key="1">
    <source>
        <dbReference type="ARBA" id="ARBA00009059"/>
    </source>
</evidence>
<evidence type="ECO:0000256" key="5">
    <source>
        <dbReference type="ARBA" id="ARBA00039112"/>
    </source>
</evidence>
<dbReference type="CDD" id="cd02440">
    <property type="entry name" value="AdoMet_MTases"/>
    <property type="match status" value="1"/>
</dbReference>
<protein>
    <recommendedName>
        <fullName evidence="6">Alpha N-terminal protein methyltransferase 1</fullName>
        <ecNumber evidence="5">2.1.1.244</ecNumber>
    </recommendedName>
    <alternativeName>
        <fullName evidence="7">X-Pro-Lys N-terminal protein methyltransferase 1</fullName>
    </alternativeName>
</protein>
<evidence type="ECO:0000256" key="10">
    <source>
        <dbReference type="ARBA" id="ARBA00048167"/>
    </source>
</evidence>
<feature type="binding site" evidence="11">
    <location>
        <position position="76"/>
    </location>
    <ligand>
        <name>S-adenosyl-L-methionine</name>
        <dbReference type="ChEBI" id="CHEBI:59789"/>
    </ligand>
</feature>
<evidence type="ECO:0000256" key="2">
    <source>
        <dbReference type="ARBA" id="ARBA00022603"/>
    </source>
</evidence>
<dbReference type="Pfam" id="PF05891">
    <property type="entry name" value="Methyltransf_PK"/>
    <property type="match status" value="1"/>
</dbReference>
<feature type="binding site" evidence="11">
    <location>
        <begin position="120"/>
        <end position="121"/>
    </location>
    <ligand>
        <name>S-adenosyl-L-methionine</name>
        <dbReference type="ChEBI" id="CHEBI:59789"/>
    </ligand>
</feature>
<evidence type="ECO:0000256" key="6">
    <source>
        <dbReference type="ARBA" id="ARBA00039449"/>
    </source>
</evidence>
<sequence>MVGISEMESGIDYEKGARYWEGIDPTIDGMLGGFGKVSNPDLKDSSTFLKTLFKGTSEACGPSNGRALDCGAGIGRISRNLLSKHFMKVDIVEQSPKFLEQAKIYCGNSDRIEGFTCAGLQDYSPKDDTYDVIWCQWVLGHLTNEDLVKFFNRCKKSLRPNGLIVVKENLTSSGVSEVDQEDGSITRPEEELLSIFQKAGLVLIKEMTQRLFPKELYPVKMFALRPKQ</sequence>
<evidence type="ECO:0000256" key="4">
    <source>
        <dbReference type="ARBA" id="ARBA00022691"/>
    </source>
</evidence>
<dbReference type="PANTHER" id="PTHR12753:SF0">
    <property type="entry name" value="ALPHA N-TERMINAL PROTEIN METHYLTRANSFERASE 1"/>
    <property type="match status" value="1"/>
</dbReference>
<keyword evidence="4 11" id="KW-0949">S-adenosyl-L-methionine</keyword>
<comment type="catalytic activity">
    <reaction evidence="8">
        <text>N-terminal L-seryl-L-prolyl-L-lysyl-[protein] + 3 S-adenosyl-L-methionine = N-terminal N,N,N-trimethyl-L-seryl-L-prolyl-L-lysyl-[protein] + 3 S-adenosyl-L-homocysteine + 3 H(+)</text>
        <dbReference type="Rhea" id="RHEA:54724"/>
        <dbReference type="Rhea" id="RHEA-COMP:13789"/>
        <dbReference type="Rhea" id="RHEA-COMP:13973"/>
        <dbReference type="ChEBI" id="CHEBI:15378"/>
        <dbReference type="ChEBI" id="CHEBI:57856"/>
        <dbReference type="ChEBI" id="CHEBI:59789"/>
        <dbReference type="ChEBI" id="CHEBI:138061"/>
        <dbReference type="ChEBI" id="CHEBI:138317"/>
        <dbReference type="EC" id="2.1.1.244"/>
    </reaction>
</comment>
<dbReference type="AlphaFoldDB" id="C1BQM0"/>
<feature type="binding site" evidence="11">
    <location>
        <position position="71"/>
    </location>
    <ligand>
        <name>S-adenosyl-L-methionine</name>
        <dbReference type="ChEBI" id="CHEBI:59789"/>
    </ligand>
</feature>
<dbReference type="InterPro" id="IPR029063">
    <property type="entry name" value="SAM-dependent_MTases_sf"/>
</dbReference>
<keyword evidence="2" id="KW-0489">Methyltransferase</keyword>
<dbReference type="EMBL" id="BT076899">
    <property type="protein sequence ID" value="ACO11323.1"/>
    <property type="molecule type" value="mRNA"/>
</dbReference>
<name>C1BQM0_CALRO</name>
<feature type="binding site" evidence="11">
    <location>
        <position position="136"/>
    </location>
    <ligand>
        <name>S-adenosyl-L-methionine</name>
        <dbReference type="ChEBI" id="CHEBI:59789"/>
    </ligand>
</feature>
<evidence type="ECO:0000313" key="12">
    <source>
        <dbReference type="EMBL" id="ACO11323.1"/>
    </source>
</evidence>
<evidence type="ECO:0000256" key="11">
    <source>
        <dbReference type="PIRSR" id="PIRSR016958-1"/>
    </source>
</evidence>
<dbReference type="PANTHER" id="PTHR12753">
    <property type="entry name" value="AD-003 - RELATED"/>
    <property type="match status" value="1"/>
</dbReference>
<comment type="catalytic activity">
    <reaction evidence="10">
        <text>N-terminal L-alanyl-L-prolyl-L-lysyl-[protein] + 3 S-adenosyl-L-methionine = N-terminal N,N,N-trimethyl-L-alanyl-L-prolyl-L-lysyl-[protein] + 3 S-adenosyl-L-homocysteine + 3 H(+)</text>
        <dbReference type="Rhea" id="RHEA:54712"/>
        <dbReference type="Rhea" id="RHEA-COMP:13785"/>
        <dbReference type="Rhea" id="RHEA-COMP:13971"/>
        <dbReference type="ChEBI" id="CHEBI:15378"/>
        <dbReference type="ChEBI" id="CHEBI:57856"/>
        <dbReference type="ChEBI" id="CHEBI:59789"/>
        <dbReference type="ChEBI" id="CHEBI:138057"/>
        <dbReference type="ChEBI" id="CHEBI:138315"/>
        <dbReference type="EC" id="2.1.1.244"/>
    </reaction>
</comment>
<dbReference type="SUPFAM" id="SSF53335">
    <property type="entry name" value="S-adenosyl-L-methionine-dependent methyltransferases"/>
    <property type="match status" value="1"/>
</dbReference>
<dbReference type="EC" id="2.1.1.244" evidence="5"/>
<evidence type="ECO:0000256" key="8">
    <source>
        <dbReference type="ARBA" id="ARBA00047306"/>
    </source>
</evidence>
<dbReference type="InterPro" id="IPR008576">
    <property type="entry name" value="MeTrfase_NTM1"/>
</dbReference>
<dbReference type="GO" id="GO:0071885">
    <property type="term" value="F:N-terminal protein N-methyltransferase activity"/>
    <property type="evidence" value="ECO:0007669"/>
    <property type="project" value="UniProtKB-EC"/>
</dbReference>
<gene>
    <name evidence="12" type="primary">CI032</name>
</gene>
<evidence type="ECO:0000256" key="3">
    <source>
        <dbReference type="ARBA" id="ARBA00022679"/>
    </source>
</evidence>
<dbReference type="Gene3D" id="3.40.50.150">
    <property type="entry name" value="Vaccinia Virus protein VP39"/>
    <property type="match status" value="1"/>
</dbReference>
<dbReference type="FunFam" id="3.40.50.150:FF:000025">
    <property type="entry name" value="N-terminal Xaa-Pro-Lys N-methyltransferase 1"/>
    <property type="match status" value="1"/>
</dbReference>
<comment type="catalytic activity">
    <reaction evidence="9">
        <text>N-terminal L-prolyl-L-prolyl-L-lysyl-[protein] + 2 S-adenosyl-L-methionine = N-terminal N,N-dimethyl-L-prolyl-L-prolyl-L-lysyl-[protein] + 2 S-adenosyl-L-homocysteine + 2 H(+)</text>
        <dbReference type="Rhea" id="RHEA:54736"/>
        <dbReference type="Rhea" id="RHEA-COMP:13787"/>
        <dbReference type="Rhea" id="RHEA-COMP:13974"/>
        <dbReference type="ChEBI" id="CHEBI:15378"/>
        <dbReference type="ChEBI" id="CHEBI:57856"/>
        <dbReference type="ChEBI" id="CHEBI:59789"/>
        <dbReference type="ChEBI" id="CHEBI:138059"/>
        <dbReference type="ChEBI" id="CHEBI:138318"/>
        <dbReference type="EC" id="2.1.1.244"/>
    </reaction>
</comment>
<proteinExistence type="evidence at transcript level"/>
<comment type="similarity">
    <text evidence="1">Belongs to the methyltransferase superfamily. NTM1 family.</text>
</comment>
<organism evidence="12">
    <name type="scientific">Caligus rogercresseyi</name>
    <name type="common">Sea louse</name>
    <dbReference type="NCBI Taxonomy" id="217165"/>
    <lineage>
        <taxon>Eukaryota</taxon>
        <taxon>Metazoa</taxon>
        <taxon>Ecdysozoa</taxon>
        <taxon>Arthropoda</taxon>
        <taxon>Crustacea</taxon>
        <taxon>Multicrustacea</taxon>
        <taxon>Hexanauplia</taxon>
        <taxon>Copepoda</taxon>
        <taxon>Siphonostomatoida</taxon>
        <taxon>Caligidae</taxon>
        <taxon>Caligus</taxon>
    </lineage>
</organism>
<evidence type="ECO:0000256" key="9">
    <source>
        <dbReference type="ARBA" id="ARBA00047885"/>
    </source>
</evidence>
<dbReference type="PIRSF" id="PIRSF016958">
    <property type="entry name" value="DUF858_MeTrfase_lik"/>
    <property type="match status" value="1"/>
</dbReference>
<dbReference type="GO" id="GO:0032259">
    <property type="term" value="P:methylation"/>
    <property type="evidence" value="ECO:0007669"/>
    <property type="project" value="UniProtKB-KW"/>
</dbReference>
<accession>C1BQM0</accession>
<dbReference type="GO" id="GO:0005737">
    <property type="term" value="C:cytoplasm"/>
    <property type="evidence" value="ECO:0007669"/>
    <property type="project" value="TreeGrafter"/>
</dbReference>
<keyword evidence="3" id="KW-0808">Transferase</keyword>
<reference evidence="12" key="1">
    <citation type="submission" date="2009-03" db="EMBL/GenBank/DDBJ databases">
        <title>Caligus rogercresseyi ESTs and full-length cDNAs.</title>
        <authorList>
            <person name="Yasuike M."/>
            <person name="von Schalburg K."/>
            <person name="Cooper G."/>
            <person name="Leong J."/>
            <person name="Jones S.R.M."/>
            <person name="Koop B.F."/>
        </authorList>
    </citation>
    <scope>NUCLEOTIDE SEQUENCE</scope>
    <source>
        <tissue evidence="12">Whole tissue</tissue>
    </source>
</reference>
<evidence type="ECO:0000256" key="7">
    <source>
        <dbReference type="ARBA" id="ARBA00043129"/>
    </source>
</evidence>